<dbReference type="InterPro" id="IPR011598">
    <property type="entry name" value="bHLH_dom"/>
</dbReference>
<protein>
    <submittedName>
        <fullName evidence="2">Neurogenic differentiation factor 1</fullName>
    </submittedName>
</protein>
<dbReference type="OMA" id="PKRCKAN"/>
<reference evidence="2" key="2">
    <citation type="submission" date="2020-01" db="EMBL/GenBank/DDBJ databases">
        <authorList>
            <person name="Korhonen P.K.K."/>
            <person name="Guangxu M.G."/>
            <person name="Wang T.W."/>
            <person name="Stroehlein A.J.S."/>
            <person name="Young N.D."/>
            <person name="Ang C.-S.A."/>
            <person name="Fernando D.W.F."/>
            <person name="Lu H.L."/>
            <person name="Taylor S.T."/>
            <person name="Ehtesham M.E.M."/>
            <person name="Najaraj S.H.N."/>
            <person name="Harsha G.H.G."/>
            <person name="Madugundu A.M."/>
            <person name="Renuse S.R."/>
            <person name="Holt D.H."/>
            <person name="Pandey A.P."/>
            <person name="Papenfuss A.P."/>
            <person name="Gasser R.B.G."/>
            <person name="Fischer K.F."/>
        </authorList>
    </citation>
    <scope>NUCLEOTIDE SEQUENCE</scope>
    <source>
        <strain evidence="2">SSS_KF_BRIS2020</strain>
    </source>
</reference>
<dbReference type="GO" id="GO:0005634">
    <property type="term" value="C:nucleus"/>
    <property type="evidence" value="ECO:0007669"/>
    <property type="project" value="TreeGrafter"/>
</dbReference>
<keyword evidence="4" id="KW-1185">Reference proteome</keyword>
<dbReference type="GO" id="GO:0070888">
    <property type="term" value="F:E-box binding"/>
    <property type="evidence" value="ECO:0007669"/>
    <property type="project" value="TreeGrafter"/>
</dbReference>
<organism evidence="2">
    <name type="scientific">Sarcoptes scabiei</name>
    <name type="common">Itch mite</name>
    <name type="synonym">Acarus scabiei</name>
    <dbReference type="NCBI Taxonomy" id="52283"/>
    <lineage>
        <taxon>Eukaryota</taxon>
        <taxon>Metazoa</taxon>
        <taxon>Ecdysozoa</taxon>
        <taxon>Arthropoda</taxon>
        <taxon>Chelicerata</taxon>
        <taxon>Arachnida</taxon>
        <taxon>Acari</taxon>
        <taxon>Acariformes</taxon>
        <taxon>Sarcoptiformes</taxon>
        <taxon>Astigmata</taxon>
        <taxon>Psoroptidia</taxon>
        <taxon>Sarcoptoidea</taxon>
        <taxon>Sarcoptidae</taxon>
        <taxon>Sarcoptinae</taxon>
        <taxon>Sarcoptes</taxon>
    </lineage>
</organism>
<sequence length="135" mass="15990">MSCQNFSPSEMRRWKANARERNRMHSLNIALDRLRNHLPFVHGNDSLSHRSALKLSKIETLRLARNYLILLTEILHNTRFDRSPFNDYDLIGQILAFGFSQQSLNKLSIMMNFTPFKQIQRPSLIVRKIFIKYNL</sequence>
<dbReference type="OrthoDB" id="10039134at2759"/>
<accession>A0A834RDF9</accession>
<dbReference type="Pfam" id="PF00010">
    <property type="entry name" value="HLH"/>
    <property type="match status" value="1"/>
</dbReference>
<evidence type="ECO:0000313" key="4">
    <source>
        <dbReference type="Proteomes" id="UP000070412"/>
    </source>
</evidence>
<dbReference type="GO" id="GO:0061564">
    <property type="term" value="P:axon development"/>
    <property type="evidence" value="ECO:0007669"/>
    <property type="project" value="TreeGrafter"/>
</dbReference>
<dbReference type="PANTHER" id="PTHR19290">
    <property type="entry name" value="BASIC HELIX-LOOP-HELIX PROTEIN NEUROGENIN-RELATED"/>
    <property type="match status" value="1"/>
</dbReference>
<evidence type="ECO:0000313" key="3">
    <source>
        <dbReference type="EnsemblMetazoa" id="KAF7495025.1"/>
    </source>
</evidence>
<evidence type="ECO:0000259" key="1">
    <source>
        <dbReference type="PROSITE" id="PS50888"/>
    </source>
</evidence>
<name>A0A834RDF9_SARSC</name>
<evidence type="ECO:0000313" key="2">
    <source>
        <dbReference type="EMBL" id="KAF7495025.1"/>
    </source>
</evidence>
<gene>
    <name evidence="2" type="ORF">SSS_4508</name>
</gene>
<dbReference type="AlphaFoldDB" id="A0A834RDF9"/>
<dbReference type="Proteomes" id="UP000070412">
    <property type="component" value="Unassembled WGS sequence"/>
</dbReference>
<dbReference type="InterPro" id="IPR050359">
    <property type="entry name" value="bHLH_transcription_factors"/>
</dbReference>
<dbReference type="PROSITE" id="PS50888">
    <property type="entry name" value="BHLH"/>
    <property type="match status" value="1"/>
</dbReference>
<dbReference type="InterPro" id="IPR036638">
    <property type="entry name" value="HLH_DNA-bd_sf"/>
</dbReference>
<dbReference type="EnsemblMetazoa" id="SSS_4508s_mrna">
    <property type="protein sequence ID" value="KAF7495025.1"/>
    <property type="gene ID" value="SSS_4508"/>
</dbReference>
<dbReference type="SUPFAM" id="SSF47459">
    <property type="entry name" value="HLH, helix-loop-helix DNA-binding domain"/>
    <property type="match status" value="1"/>
</dbReference>
<feature type="domain" description="BHLH" evidence="1">
    <location>
        <begin position="11"/>
        <end position="71"/>
    </location>
</feature>
<dbReference type="SMART" id="SM00353">
    <property type="entry name" value="HLH"/>
    <property type="match status" value="1"/>
</dbReference>
<reference evidence="3" key="3">
    <citation type="submission" date="2022-06" db="UniProtKB">
        <authorList>
            <consortium name="EnsemblMetazoa"/>
        </authorList>
    </citation>
    <scope>IDENTIFICATION</scope>
</reference>
<reference evidence="4" key="1">
    <citation type="journal article" date="2020" name="PLoS Negl. Trop. Dis.">
        <title>High-quality nuclear genome for Sarcoptes scabiei-A critical resource for a neglected parasite.</title>
        <authorList>
            <person name="Korhonen P.K."/>
            <person name="Gasser R.B."/>
            <person name="Ma G."/>
            <person name="Wang T."/>
            <person name="Stroehlein A.J."/>
            <person name="Young N.D."/>
            <person name="Ang C.S."/>
            <person name="Fernando D.D."/>
            <person name="Lu H.C."/>
            <person name="Taylor S."/>
            <person name="Reynolds S.L."/>
            <person name="Mofiz E."/>
            <person name="Najaraj S.H."/>
            <person name="Gowda H."/>
            <person name="Madugundu A."/>
            <person name="Renuse S."/>
            <person name="Holt D."/>
            <person name="Pandey A."/>
            <person name="Papenfuss A.T."/>
            <person name="Fischer K."/>
        </authorList>
    </citation>
    <scope>NUCLEOTIDE SEQUENCE [LARGE SCALE GENOMIC DNA]</scope>
</reference>
<dbReference type="Gene3D" id="4.10.280.10">
    <property type="entry name" value="Helix-loop-helix DNA-binding domain"/>
    <property type="match status" value="1"/>
</dbReference>
<proteinExistence type="predicted"/>
<dbReference type="GO" id="GO:0007423">
    <property type="term" value="P:sensory organ development"/>
    <property type="evidence" value="ECO:0007669"/>
    <property type="project" value="TreeGrafter"/>
</dbReference>
<dbReference type="GO" id="GO:0045944">
    <property type="term" value="P:positive regulation of transcription by RNA polymerase II"/>
    <property type="evidence" value="ECO:0007669"/>
    <property type="project" value="TreeGrafter"/>
</dbReference>
<dbReference type="EMBL" id="WVUK01000050">
    <property type="protein sequence ID" value="KAF7495025.1"/>
    <property type="molecule type" value="Genomic_DNA"/>
</dbReference>
<dbReference type="GO" id="GO:0000981">
    <property type="term" value="F:DNA-binding transcription factor activity, RNA polymerase II-specific"/>
    <property type="evidence" value="ECO:0007669"/>
    <property type="project" value="TreeGrafter"/>
</dbReference>
<dbReference type="PANTHER" id="PTHR19290:SF134">
    <property type="entry name" value="NEUROGENIC DIFFERENTIATION FACTOR 1"/>
    <property type="match status" value="1"/>
</dbReference>
<dbReference type="GO" id="GO:0046983">
    <property type="term" value="F:protein dimerization activity"/>
    <property type="evidence" value="ECO:0007669"/>
    <property type="project" value="InterPro"/>
</dbReference>